<dbReference type="EMBL" id="BMQL01000034">
    <property type="protein sequence ID" value="GGR24984.1"/>
    <property type="molecule type" value="Genomic_DNA"/>
</dbReference>
<protein>
    <submittedName>
        <fullName evidence="6">ABC transporter ATP-binding protein</fullName>
    </submittedName>
</protein>
<dbReference type="InterPro" id="IPR027417">
    <property type="entry name" value="P-loop_NTPase"/>
</dbReference>
<reference evidence="6" key="1">
    <citation type="journal article" date="2014" name="Int. J. Syst. Evol. Microbiol.">
        <title>Complete genome sequence of Corynebacterium casei LMG S-19264T (=DSM 44701T), isolated from a smear-ripened cheese.</title>
        <authorList>
            <consortium name="US DOE Joint Genome Institute (JGI-PGF)"/>
            <person name="Walter F."/>
            <person name="Albersmeier A."/>
            <person name="Kalinowski J."/>
            <person name="Ruckert C."/>
        </authorList>
    </citation>
    <scope>NUCLEOTIDE SEQUENCE</scope>
    <source>
        <strain evidence="6">JCM 31311</strain>
    </source>
</reference>
<dbReference type="PROSITE" id="PS50893">
    <property type="entry name" value="ABC_TRANSPORTER_2"/>
    <property type="match status" value="1"/>
</dbReference>
<dbReference type="PANTHER" id="PTHR42711">
    <property type="entry name" value="ABC TRANSPORTER ATP-BINDING PROTEIN"/>
    <property type="match status" value="1"/>
</dbReference>
<reference evidence="6" key="2">
    <citation type="submission" date="2020-09" db="EMBL/GenBank/DDBJ databases">
        <authorList>
            <person name="Sun Q."/>
            <person name="Ohkuma M."/>
        </authorList>
    </citation>
    <scope>NUCLEOTIDE SEQUENCE</scope>
    <source>
        <strain evidence="6">JCM 31311</strain>
    </source>
</reference>
<dbReference type="GO" id="GO:0016887">
    <property type="term" value="F:ATP hydrolysis activity"/>
    <property type="evidence" value="ECO:0007669"/>
    <property type="project" value="InterPro"/>
</dbReference>
<feature type="domain" description="ABC transporter" evidence="5">
    <location>
        <begin position="2"/>
        <end position="232"/>
    </location>
</feature>
<keyword evidence="2" id="KW-0813">Transport</keyword>
<dbReference type="PANTHER" id="PTHR42711:SF5">
    <property type="entry name" value="ABC TRANSPORTER ATP-BINDING PROTEIN NATA"/>
    <property type="match status" value="1"/>
</dbReference>
<keyword evidence="7" id="KW-1185">Reference proteome</keyword>
<dbReference type="RefSeq" id="WP_189092352.1">
    <property type="nucleotide sequence ID" value="NZ_BMQL01000034.1"/>
</dbReference>
<dbReference type="GO" id="GO:0005524">
    <property type="term" value="F:ATP binding"/>
    <property type="evidence" value="ECO:0007669"/>
    <property type="project" value="UniProtKB-KW"/>
</dbReference>
<evidence type="ECO:0000313" key="7">
    <source>
        <dbReference type="Proteomes" id="UP000603865"/>
    </source>
</evidence>
<organism evidence="6 7">
    <name type="scientific">Deinococcus ruber</name>
    <dbReference type="NCBI Taxonomy" id="1848197"/>
    <lineage>
        <taxon>Bacteria</taxon>
        <taxon>Thermotogati</taxon>
        <taxon>Deinococcota</taxon>
        <taxon>Deinococci</taxon>
        <taxon>Deinococcales</taxon>
        <taxon>Deinococcaceae</taxon>
        <taxon>Deinococcus</taxon>
    </lineage>
</organism>
<dbReference type="SMART" id="SM00382">
    <property type="entry name" value="AAA"/>
    <property type="match status" value="1"/>
</dbReference>
<dbReference type="Proteomes" id="UP000603865">
    <property type="component" value="Unassembled WGS sequence"/>
</dbReference>
<evidence type="ECO:0000259" key="5">
    <source>
        <dbReference type="PROSITE" id="PS50893"/>
    </source>
</evidence>
<dbReference type="AlphaFoldDB" id="A0A918FAL1"/>
<dbReference type="SUPFAM" id="SSF52540">
    <property type="entry name" value="P-loop containing nucleoside triphosphate hydrolases"/>
    <property type="match status" value="1"/>
</dbReference>
<evidence type="ECO:0000256" key="1">
    <source>
        <dbReference type="ARBA" id="ARBA00005417"/>
    </source>
</evidence>
<comment type="caution">
    <text evidence="6">The sequence shown here is derived from an EMBL/GenBank/DDBJ whole genome shotgun (WGS) entry which is preliminary data.</text>
</comment>
<gene>
    <name evidence="6" type="ORF">GCM10008957_40850</name>
</gene>
<keyword evidence="4 6" id="KW-0067">ATP-binding</keyword>
<evidence type="ECO:0000256" key="3">
    <source>
        <dbReference type="ARBA" id="ARBA00022741"/>
    </source>
</evidence>
<keyword evidence="3" id="KW-0547">Nucleotide-binding</keyword>
<evidence type="ECO:0000313" key="6">
    <source>
        <dbReference type="EMBL" id="GGR24984.1"/>
    </source>
</evidence>
<sequence>MLQVEELSKSYGKFRALHGVTFSAQAGEVFGLLGPNGAGKTTLLRILATLLHADSGTCTVAGHDVEREPEVVRRSIGVVNGGMGLYDRLTGREILRYFAGLYGLSRAQADARIETLDASLDLSGTLDTRAAGFSTGMKQKIVIARAVIHDPPVLFLDEAASGLDVMARRALLDFVLAYRREGRLVVYSTHVMSEVEEVCDRAAVLERGELLTVDTVPGILAQTGEPSLERAFFRMLQVRAEQRGARA</sequence>
<dbReference type="Gene3D" id="3.40.50.300">
    <property type="entry name" value="P-loop containing nucleotide triphosphate hydrolases"/>
    <property type="match status" value="1"/>
</dbReference>
<name>A0A918FAL1_9DEIO</name>
<accession>A0A918FAL1</accession>
<proteinExistence type="inferred from homology"/>
<evidence type="ECO:0000256" key="4">
    <source>
        <dbReference type="ARBA" id="ARBA00022840"/>
    </source>
</evidence>
<dbReference type="Pfam" id="PF00005">
    <property type="entry name" value="ABC_tran"/>
    <property type="match status" value="1"/>
</dbReference>
<evidence type="ECO:0000256" key="2">
    <source>
        <dbReference type="ARBA" id="ARBA00022448"/>
    </source>
</evidence>
<dbReference type="InterPro" id="IPR003593">
    <property type="entry name" value="AAA+_ATPase"/>
</dbReference>
<comment type="similarity">
    <text evidence="1">Belongs to the ABC transporter superfamily.</text>
</comment>
<dbReference type="InterPro" id="IPR050763">
    <property type="entry name" value="ABC_transporter_ATP-binding"/>
</dbReference>
<dbReference type="InterPro" id="IPR003439">
    <property type="entry name" value="ABC_transporter-like_ATP-bd"/>
</dbReference>